<accession>A0ABQ6Z2Z9</accession>
<dbReference type="RefSeq" id="WP_161900936.1">
    <property type="nucleotide sequence ID" value="NZ_MAEL01000004.1"/>
</dbReference>
<dbReference type="Proteomes" id="UP000782705">
    <property type="component" value="Unassembled WGS sequence"/>
</dbReference>
<evidence type="ECO:0000313" key="2">
    <source>
        <dbReference type="Proteomes" id="UP000782705"/>
    </source>
</evidence>
<dbReference type="EMBL" id="MAEL01000004">
    <property type="protein sequence ID" value="KAF1306037.1"/>
    <property type="molecule type" value="Genomic_DNA"/>
</dbReference>
<organism evidence="1 2">
    <name type="scientific">Candidatus Enterococcus willemsii</name>
    <dbReference type="NCBI Taxonomy" id="1857215"/>
    <lineage>
        <taxon>Bacteria</taxon>
        <taxon>Bacillati</taxon>
        <taxon>Bacillota</taxon>
        <taxon>Bacilli</taxon>
        <taxon>Lactobacillales</taxon>
        <taxon>Enterococcaceae</taxon>
        <taxon>Enterococcus</taxon>
    </lineage>
</organism>
<keyword evidence="2" id="KW-1185">Reference proteome</keyword>
<protein>
    <submittedName>
        <fullName evidence="1">Uncharacterized protein</fullName>
    </submittedName>
</protein>
<comment type="caution">
    <text evidence="1">The sequence shown here is derived from an EMBL/GenBank/DDBJ whole genome shotgun (WGS) entry which is preliminary data.</text>
</comment>
<name>A0ABQ6Z2Z9_9ENTE</name>
<sequence length="305" mass="36271">MTEIFSFPDEPQRLWINGNKKMEEQEFLAAKEDFLQLYQLEPTFRHCRKVVSVLQMLGEFSAALDFAEDYFDHFLAEEAAFVEYVHLLLLDEQYLFAHRLLHQAPFETSQLVNELQQLEQMQEWMAVDHQQIKWQQLLRWDQSKSPIPQKAWHKWIKGMSLNNFFQLCQDYVALRKNPFILPKLIEELVRDGAQQSIQIDEQVIDLATLKDLDQMPIFQRIKQAVENQQLKDPQMKEMLLTEINAHFALMYPLLPPEVDAQKWADSYVLEYQSWFGDEVAQKELENYATIQAKKQQIREIYQGLL</sequence>
<evidence type="ECO:0000313" key="1">
    <source>
        <dbReference type="EMBL" id="KAF1306037.1"/>
    </source>
</evidence>
<reference evidence="1 2" key="1">
    <citation type="submission" date="2016-06" db="EMBL/GenBank/DDBJ databases">
        <title>Four novel species of enterococci isolated from chicken manure.</title>
        <authorList>
            <person name="Van Tyne D."/>
        </authorList>
    </citation>
    <scope>NUCLEOTIDE SEQUENCE [LARGE SCALE GENOMIC DNA]</scope>
    <source>
        <strain evidence="1 2">CU12B</strain>
    </source>
</reference>
<gene>
    <name evidence="1" type="ORF">BAU17_03470</name>
</gene>
<proteinExistence type="predicted"/>